<feature type="domain" description="Peptidase M20 dimerisation" evidence="6">
    <location>
        <begin position="14"/>
        <end position="57"/>
    </location>
</feature>
<dbReference type="KEGG" id="fhl:OE105_02995"/>
<evidence type="ECO:0000313" key="7">
    <source>
        <dbReference type="EMBL" id="WAA13111.1"/>
    </source>
</evidence>
<dbReference type="InterPro" id="IPR011650">
    <property type="entry name" value="Peptidase_M20_dimer"/>
</dbReference>
<evidence type="ECO:0000256" key="1">
    <source>
        <dbReference type="ARBA" id="ARBA00006247"/>
    </source>
</evidence>
<organism evidence="7 8">
    <name type="scientific">Fervidibacillus halotolerans</name>
    <dbReference type="NCBI Taxonomy" id="2980027"/>
    <lineage>
        <taxon>Bacteria</taxon>
        <taxon>Bacillati</taxon>
        <taxon>Bacillota</taxon>
        <taxon>Bacilli</taxon>
        <taxon>Bacillales</taxon>
        <taxon>Bacillaceae</taxon>
        <taxon>Fervidibacillus</taxon>
    </lineage>
</organism>
<evidence type="ECO:0000256" key="2">
    <source>
        <dbReference type="ARBA" id="ARBA00022670"/>
    </source>
</evidence>
<reference evidence="7" key="1">
    <citation type="submission" date="2022-09" db="EMBL/GenBank/DDBJ databases">
        <title>Complete Genomes of Fervidibacillus albus and Fervidibacillus halotolerans isolated from tidal flat sediments.</title>
        <authorList>
            <person name="Kwon K.K."/>
            <person name="Yang S.-H."/>
            <person name="Park M.J."/>
            <person name="Oh H.-M."/>
        </authorList>
    </citation>
    <scope>NUCLEOTIDE SEQUENCE</scope>
    <source>
        <strain evidence="7">MEBiC13594</strain>
    </source>
</reference>
<evidence type="ECO:0000259" key="6">
    <source>
        <dbReference type="Pfam" id="PF07687"/>
    </source>
</evidence>
<evidence type="ECO:0000256" key="4">
    <source>
        <dbReference type="ARBA" id="ARBA00022801"/>
    </source>
</evidence>
<accession>A0A9E8RYR8</accession>
<gene>
    <name evidence="7" type="ORF">OE105_02995</name>
</gene>
<dbReference type="GO" id="GO:0006508">
    <property type="term" value="P:proteolysis"/>
    <property type="evidence" value="ECO:0007669"/>
    <property type="project" value="UniProtKB-KW"/>
</dbReference>
<dbReference type="PANTHER" id="PTHR45962">
    <property type="entry name" value="N-FATTY-ACYL-AMINO ACID SYNTHASE/HYDROLASE PM20D1"/>
    <property type="match status" value="1"/>
</dbReference>
<dbReference type="GO" id="GO:0046872">
    <property type="term" value="F:metal ion binding"/>
    <property type="evidence" value="ECO:0007669"/>
    <property type="project" value="UniProtKB-KW"/>
</dbReference>
<keyword evidence="5" id="KW-0862">Zinc</keyword>
<dbReference type="EMBL" id="CP106877">
    <property type="protein sequence ID" value="WAA13111.1"/>
    <property type="molecule type" value="Genomic_DNA"/>
</dbReference>
<proteinExistence type="inferred from homology"/>
<dbReference type="AlphaFoldDB" id="A0A9E8RYR8"/>
<sequence length="74" mass="7657">MVPGIEQPVGVVGISEKGFATATLTVEGTGGHSSQPTNPKNIGKIARAIAKLEEKLFKGKLSGPGKNYFIAFGD</sequence>
<keyword evidence="3" id="KW-0479">Metal-binding</keyword>
<dbReference type="Gene3D" id="3.30.70.360">
    <property type="match status" value="1"/>
</dbReference>
<dbReference type="GO" id="GO:0008233">
    <property type="term" value="F:peptidase activity"/>
    <property type="evidence" value="ECO:0007669"/>
    <property type="project" value="UniProtKB-KW"/>
</dbReference>
<name>A0A9E8RYR8_9BACI</name>
<comment type="similarity">
    <text evidence="1">Belongs to the peptidase M20A family.</text>
</comment>
<keyword evidence="2" id="KW-0645">Protease</keyword>
<dbReference type="Proteomes" id="UP001164726">
    <property type="component" value="Chromosome"/>
</dbReference>
<evidence type="ECO:0000256" key="3">
    <source>
        <dbReference type="ARBA" id="ARBA00022723"/>
    </source>
</evidence>
<protein>
    <submittedName>
        <fullName evidence="7">Peptidase dimerization domain-containing protein</fullName>
    </submittedName>
</protein>
<keyword evidence="8" id="KW-1185">Reference proteome</keyword>
<evidence type="ECO:0000256" key="5">
    <source>
        <dbReference type="ARBA" id="ARBA00022833"/>
    </source>
</evidence>
<evidence type="ECO:0000313" key="8">
    <source>
        <dbReference type="Proteomes" id="UP001164726"/>
    </source>
</evidence>
<dbReference type="RefSeq" id="WP_275421253.1">
    <property type="nucleotide sequence ID" value="NZ_CP106877.1"/>
</dbReference>
<dbReference type="Pfam" id="PF07687">
    <property type="entry name" value="M20_dimer"/>
    <property type="match status" value="1"/>
</dbReference>
<keyword evidence="4" id="KW-0378">Hydrolase</keyword>
<dbReference type="PANTHER" id="PTHR45962:SF1">
    <property type="entry name" value="N-FATTY-ACYL-AMINO ACID SYNTHASE_HYDROLASE PM20D1"/>
    <property type="match status" value="1"/>
</dbReference>
<dbReference type="InterPro" id="IPR047177">
    <property type="entry name" value="Pept_M20A"/>
</dbReference>